<reference evidence="3" key="2">
    <citation type="submission" date="2015-01" db="EMBL/GenBank/DDBJ databases">
        <title>Evolutionary Origins and Diversification of the Mycorrhizal Mutualists.</title>
        <authorList>
            <consortium name="DOE Joint Genome Institute"/>
            <consortium name="Mycorrhizal Genomics Consortium"/>
            <person name="Kohler A."/>
            <person name="Kuo A."/>
            <person name="Nagy L.G."/>
            <person name="Floudas D."/>
            <person name="Copeland A."/>
            <person name="Barry K.W."/>
            <person name="Cichocki N."/>
            <person name="Veneault-Fourrey C."/>
            <person name="LaButti K."/>
            <person name="Lindquist E.A."/>
            <person name="Lipzen A."/>
            <person name="Lundell T."/>
            <person name="Morin E."/>
            <person name="Murat C."/>
            <person name="Riley R."/>
            <person name="Ohm R."/>
            <person name="Sun H."/>
            <person name="Tunlid A."/>
            <person name="Henrissat B."/>
            <person name="Grigoriev I.V."/>
            <person name="Hibbett D.S."/>
            <person name="Martin F."/>
        </authorList>
    </citation>
    <scope>NUCLEOTIDE SEQUENCE [LARGE SCALE GENOMIC DNA]</scope>
    <source>
        <strain evidence="3">F 1598</strain>
    </source>
</reference>
<dbReference type="Pfam" id="PF10336">
    <property type="entry name" value="DUF2420"/>
    <property type="match status" value="1"/>
</dbReference>
<proteinExistence type="predicted"/>
<dbReference type="InParanoid" id="A0A0C3G797"/>
<feature type="region of interest" description="Disordered" evidence="1">
    <location>
        <begin position="574"/>
        <end position="599"/>
    </location>
</feature>
<dbReference type="Proteomes" id="UP000054166">
    <property type="component" value="Unassembled WGS sequence"/>
</dbReference>
<dbReference type="EMBL" id="KN832979">
    <property type="protein sequence ID" value="KIM87614.1"/>
    <property type="molecule type" value="Genomic_DNA"/>
</dbReference>
<feature type="compositionally biased region" description="Basic and acidic residues" evidence="1">
    <location>
        <begin position="507"/>
        <end position="521"/>
    </location>
</feature>
<gene>
    <name evidence="2" type="ORF">PILCRDRAFT_285428</name>
</gene>
<feature type="compositionally biased region" description="Basic and acidic residues" evidence="1">
    <location>
        <begin position="471"/>
        <end position="486"/>
    </location>
</feature>
<protein>
    <submittedName>
        <fullName evidence="2">Uncharacterized protein</fullName>
    </submittedName>
</protein>
<dbReference type="OrthoDB" id="2507795at2759"/>
<evidence type="ECO:0000256" key="1">
    <source>
        <dbReference type="SAM" id="MobiDB-lite"/>
    </source>
</evidence>
<feature type="compositionally biased region" description="Polar residues" evidence="1">
    <location>
        <begin position="197"/>
        <end position="208"/>
    </location>
</feature>
<dbReference type="AlphaFoldDB" id="A0A0C3G797"/>
<keyword evidence="3" id="KW-1185">Reference proteome</keyword>
<evidence type="ECO:0000313" key="3">
    <source>
        <dbReference type="Proteomes" id="UP000054166"/>
    </source>
</evidence>
<evidence type="ECO:0000313" key="2">
    <source>
        <dbReference type="EMBL" id="KIM87614.1"/>
    </source>
</evidence>
<name>A0A0C3G797_PILCF</name>
<feature type="compositionally biased region" description="Acidic residues" evidence="1">
    <location>
        <begin position="487"/>
        <end position="499"/>
    </location>
</feature>
<organism evidence="2 3">
    <name type="scientific">Piloderma croceum (strain F 1598)</name>
    <dbReference type="NCBI Taxonomy" id="765440"/>
    <lineage>
        <taxon>Eukaryota</taxon>
        <taxon>Fungi</taxon>
        <taxon>Dikarya</taxon>
        <taxon>Basidiomycota</taxon>
        <taxon>Agaricomycotina</taxon>
        <taxon>Agaricomycetes</taxon>
        <taxon>Agaricomycetidae</taxon>
        <taxon>Atheliales</taxon>
        <taxon>Atheliaceae</taxon>
        <taxon>Piloderma</taxon>
    </lineage>
</organism>
<dbReference type="HOGENOM" id="CLU_017165_0_0_1"/>
<reference evidence="2 3" key="1">
    <citation type="submission" date="2014-04" db="EMBL/GenBank/DDBJ databases">
        <authorList>
            <consortium name="DOE Joint Genome Institute"/>
            <person name="Kuo A."/>
            <person name="Tarkka M."/>
            <person name="Buscot F."/>
            <person name="Kohler A."/>
            <person name="Nagy L.G."/>
            <person name="Floudas D."/>
            <person name="Copeland A."/>
            <person name="Barry K.W."/>
            <person name="Cichocki N."/>
            <person name="Veneault-Fourrey C."/>
            <person name="LaButti K."/>
            <person name="Lindquist E.A."/>
            <person name="Lipzen A."/>
            <person name="Lundell T."/>
            <person name="Morin E."/>
            <person name="Murat C."/>
            <person name="Sun H."/>
            <person name="Tunlid A."/>
            <person name="Henrissat B."/>
            <person name="Grigoriev I.V."/>
            <person name="Hibbett D.S."/>
            <person name="Martin F."/>
            <person name="Nordberg H.P."/>
            <person name="Cantor M.N."/>
            <person name="Hua S.X."/>
        </authorList>
    </citation>
    <scope>NUCLEOTIDE SEQUENCE [LARGE SCALE GENOMIC DNA]</scope>
    <source>
        <strain evidence="2 3">F 1598</strain>
    </source>
</reference>
<accession>A0A0C3G797</accession>
<feature type="region of interest" description="Disordered" evidence="1">
    <location>
        <begin position="463"/>
        <end position="527"/>
    </location>
</feature>
<dbReference type="STRING" id="765440.A0A0C3G797"/>
<feature type="region of interest" description="Disordered" evidence="1">
    <location>
        <begin position="187"/>
        <end position="211"/>
    </location>
</feature>
<dbReference type="InterPro" id="IPR018822">
    <property type="entry name" value="UPF0646"/>
</dbReference>
<sequence length="745" mass="82331">MSATTILESYDTQMDYSGDFDVAMLTAGSSADAWLYQSETIMDQDAHHDSQSTGAGDRESVEVEMEETYPDHADNESIEYEMADEEEIYQHEAGDLLDVEVYDASQLHSPVPMPATIDTPQMASGELVDFTIHSAIAFTDPRDSVETSTVPQDETHLHELSASELPLETISYSSPRFGVHEALPDVGEAAESHTDSAVDSSTATQANTDHLPHTALETEAVVEVNEFSNSRATPVGDSSHAQGEETELVHIWPHAQDHEAAAQLGQPTGAERSEPEEYHDEAQHYYEYNDATANAPDPHEISEGVYIDPPPAVLLSLPSTDQPAVCLFNQPPTRAESLGPSEGTHPPEQQVLTLLLHHRPTLYYEPLVNVFEALRQEEYITRIPESAEGELALDAYDLQLIISEDNAHAREITLHDLNVLHDGSDLSGPLRLQLHLTVPRFIIRYHMLRDQVARLNLAAEEGEEGEQAIAQHEHRDEHAEEYRDPEEYNNPEENPEENNESQQPDQQYHEHSEDHAERLTDRQATGDISNLTAEDQVYGDEAQALGDESAFVDANADADTESNLYQEDTGENFNADAVHDNDLSDSVTAAAPGEPTEYEDYTEAKADDEHYSEAFPEQEGSNNQALDYHVAQDEESTDADNAQDTLTEPDVVQATQTVDLTEPIGDQPTTEGNSEENLEVVNKINAEVIFHDELGELHLPIVCDEADMLLDHDSVGAVTKHTVYSVDESDSNVVAILEREADLTG</sequence>